<dbReference type="AlphaFoldDB" id="G7GYH4"/>
<keyword evidence="5 7" id="KW-1133">Transmembrane helix</keyword>
<feature type="transmembrane region" description="Helical" evidence="7">
    <location>
        <begin position="42"/>
        <end position="71"/>
    </location>
</feature>
<accession>G7GYH4</accession>
<feature type="transmembrane region" description="Helical" evidence="7">
    <location>
        <begin position="305"/>
        <end position="327"/>
    </location>
</feature>
<dbReference type="PANTHER" id="PTHR34184:SF4">
    <property type="entry name" value="UPF0718 PROTEIN YCGR"/>
    <property type="match status" value="1"/>
</dbReference>
<evidence type="ECO:0000313" key="9">
    <source>
        <dbReference type="Proteomes" id="UP000035088"/>
    </source>
</evidence>
<dbReference type="EMBL" id="BAEE01000013">
    <property type="protein sequence ID" value="GAB08649.1"/>
    <property type="molecule type" value="Genomic_DNA"/>
</dbReference>
<dbReference type="InterPro" id="IPR052923">
    <property type="entry name" value="UPF0718"/>
</dbReference>
<feature type="transmembrane region" description="Helical" evidence="7">
    <location>
        <begin position="210"/>
        <end position="230"/>
    </location>
</feature>
<evidence type="ECO:0000256" key="5">
    <source>
        <dbReference type="ARBA" id="ARBA00022989"/>
    </source>
</evidence>
<comment type="subcellular location">
    <subcellularLocation>
        <location evidence="1">Cell membrane</location>
        <topology evidence="1">Multi-pass membrane protein</topology>
    </subcellularLocation>
</comment>
<dbReference type="STRING" id="1073574.GOARA_013_00930"/>
<evidence type="ECO:0008006" key="10">
    <source>
        <dbReference type="Google" id="ProtNLM"/>
    </source>
</evidence>
<keyword evidence="6 7" id="KW-0472">Membrane</keyword>
<dbReference type="Pfam" id="PF03773">
    <property type="entry name" value="ArsP_1"/>
    <property type="match status" value="1"/>
</dbReference>
<comment type="similarity">
    <text evidence="2">Belongs to the UPF0718 family.</text>
</comment>
<dbReference type="InterPro" id="IPR005524">
    <property type="entry name" value="DUF318"/>
</dbReference>
<sequence length="328" mass="33624">MAGARKTSRGTLLFSAVMVLGVLIAIPFNARLNGNADIATGATVFAGVFLQAVPFLVLGTLVSGAIATWVTPAMVARILPKRTGAAIGVGGLAGAVLPGCECASVPVAARLIDRGVPQAAALAFLLSAPAINPVVLVSTAVAFPGEPKMVVARFTASLLTAIVMGGLWARYGDPTIIARRAARADDATGAEQRGWGRFAESMRHDFLESAAYLALGALAVAVLHIVVPAWMFEKLAGQILIGILLMAVLAVVLAVCSEADAFVAASLSMLPLVPRLVFLVVGPAVDLKLIAMQAGAFGTRFAARFSTATFIVAVAIGTVVGALVLGWR</sequence>
<comment type="caution">
    <text evidence="8">The sequence shown here is derived from an EMBL/GenBank/DDBJ whole genome shotgun (WGS) entry which is preliminary data.</text>
</comment>
<feature type="transmembrane region" description="Helical" evidence="7">
    <location>
        <begin position="149"/>
        <end position="169"/>
    </location>
</feature>
<feature type="transmembrane region" description="Helical" evidence="7">
    <location>
        <begin position="12"/>
        <end position="30"/>
    </location>
</feature>
<evidence type="ECO:0000256" key="6">
    <source>
        <dbReference type="ARBA" id="ARBA00023136"/>
    </source>
</evidence>
<feature type="transmembrane region" description="Helical" evidence="7">
    <location>
        <begin position="119"/>
        <end position="143"/>
    </location>
</feature>
<dbReference type="RefSeq" id="WP_007320726.1">
    <property type="nucleotide sequence ID" value="NZ_BAEE01000013.1"/>
</dbReference>
<keyword evidence="3" id="KW-1003">Cell membrane</keyword>
<keyword evidence="9" id="KW-1185">Reference proteome</keyword>
<keyword evidence="4 7" id="KW-0812">Transmembrane</keyword>
<evidence type="ECO:0000256" key="7">
    <source>
        <dbReference type="SAM" id="Phobius"/>
    </source>
</evidence>
<evidence type="ECO:0000256" key="4">
    <source>
        <dbReference type="ARBA" id="ARBA00022692"/>
    </source>
</evidence>
<gene>
    <name evidence="8" type="ORF">GOARA_013_00930</name>
</gene>
<evidence type="ECO:0000256" key="1">
    <source>
        <dbReference type="ARBA" id="ARBA00004651"/>
    </source>
</evidence>
<organism evidence="8 9">
    <name type="scientific">Gordonia araii NBRC 100433</name>
    <dbReference type="NCBI Taxonomy" id="1073574"/>
    <lineage>
        <taxon>Bacteria</taxon>
        <taxon>Bacillati</taxon>
        <taxon>Actinomycetota</taxon>
        <taxon>Actinomycetes</taxon>
        <taxon>Mycobacteriales</taxon>
        <taxon>Gordoniaceae</taxon>
        <taxon>Gordonia</taxon>
    </lineage>
</organism>
<evidence type="ECO:0000256" key="3">
    <source>
        <dbReference type="ARBA" id="ARBA00022475"/>
    </source>
</evidence>
<feature type="transmembrane region" description="Helical" evidence="7">
    <location>
        <begin position="262"/>
        <end position="285"/>
    </location>
</feature>
<evidence type="ECO:0000256" key="2">
    <source>
        <dbReference type="ARBA" id="ARBA00006386"/>
    </source>
</evidence>
<protein>
    <recommendedName>
        <fullName evidence="10">Permease</fullName>
    </recommendedName>
</protein>
<reference evidence="8 9" key="1">
    <citation type="submission" date="2011-11" db="EMBL/GenBank/DDBJ databases">
        <title>Whole genome shotgun sequence of Gordonia araii NBRC 100433.</title>
        <authorList>
            <person name="Yoshida Y."/>
            <person name="Hosoyama A."/>
            <person name="Tsuchikane K."/>
            <person name="Katsumata H."/>
            <person name="Yamazaki S."/>
            <person name="Fujita N."/>
        </authorList>
    </citation>
    <scope>NUCLEOTIDE SEQUENCE [LARGE SCALE GENOMIC DNA]</scope>
    <source>
        <strain evidence="8 9">NBRC 100433</strain>
    </source>
</reference>
<dbReference type="PANTHER" id="PTHR34184">
    <property type="entry name" value="UPF0718 PROTEIN YCGR"/>
    <property type="match status" value="1"/>
</dbReference>
<proteinExistence type="inferred from homology"/>
<dbReference type="GO" id="GO:0005886">
    <property type="term" value="C:plasma membrane"/>
    <property type="evidence" value="ECO:0007669"/>
    <property type="project" value="UniProtKB-SubCell"/>
</dbReference>
<evidence type="ECO:0000313" key="8">
    <source>
        <dbReference type="EMBL" id="GAB08649.1"/>
    </source>
</evidence>
<name>G7GYH4_9ACTN</name>
<dbReference type="Proteomes" id="UP000035088">
    <property type="component" value="Unassembled WGS sequence"/>
</dbReference>
<feature type="transmembrane region" description="Helical" evidence="7">
    <location>
        <begin position="236"/>
        <end position="255"/>
    </location>
</feature>